<protein>
    <submittedName>
        <fullName evidence="2">Uncharacterized protein</fullName>
    </submittedName>
</protein>
<keyword evidence="3" id="KW-1185">Reference proteome</keyword>
<name>X6LC23_RETFI</name>
<accession>X6LC23</accession>
<feature type="compositionally biased region" description="Basic and acidic residues" evidence="1">
    <location>
        <begin position="1"/>
        <end position="25"/>
    </location>
</feature>
<organism evidence="2 3">
    <name type="scientific">Reticulomyxa filosa</name>
    <dbReference type="NCBI Taxonomy" id="46433"/>
    <lineage>
        <taxon>Eukaryota</taxon>
        <taxon>Sar</taxon>
        <taxon>Rhizaria</taxon>
        <taxon>Retaria</taxon>
        <taxon>Foraminifera</taxon>
        <taxon>Monothalamids</taxon>
        <taxon>Reticulomyxidae</taxon>
        <taxon>Reticulomyxa</taxon>
    </lineage>
</organism>
<proteinExistence type="predicted"/>
<evidence type="ECO:0000256" key="1">
    <source>
        <dbReference type="SAM" id="MobiDB-lite"/>
    </source>
</evidence>
<dbReference type="Proteomes" id="UP000023152">
    <property type="component" value="Unassembled WGS sequence"/>
</dbReference>
<dbReference type="EMBL" id="ASPP01045592">
    <property type="protein sequence ID" value="ETN98865.1"/>
    <property type="molecule type" value="Genomic_DNA"/>
</dbReference>
<evidence type="ECO:0000313" key="3">
    <source>
        <dbReference type="Proteomes" id="UP000023152"/>
    </source>
</evidence>
<feature type="region of interest" description="Disordered" evidence="1">
    <location>
        <begin position="1"/>
        <end position="43"/>
    </location>
</feature>
<feature type="compositionally biased region" description="Acidic residues" evidence="1">
    <location>
        <begin position="26"/>
        <end position="36"/>
    </location>
</feature>
<sequence>MHEEETIKHDNDDNETKSDTGKEEDTGYDELDLADDQVDKETETITAKRGTLLDDEDLFAMDSNEEKKHEYQYQYQYQYQYEHEHEHENEHKYAYEYKYDHKSNETYEMPTHINENDNGNIAVAAADN</sequence>
<gene>
    <name evidence="2" type="ORF">RFI_38622</name>
</gene>
<dbReference type="AlphaFoldDB" id="X6LC23"/>
<comment type="caution">
    <text evidence="2">The sequence shown here is derived from an EMBL/GenBank/DDBJ whole genome shotgun (WGS) entry which is preliminary data.</text>
</comment>
<feature type="non-terminal residue" evidence="2">
    <location>
        <position position="128"/>
    </location>
</feature>
<reference evidence="2 3" key="1">
    <citation type="journal article" date="2013" name="Curr. Biol.">
        <title>The Genome of the Foraminiferan Reticulomyxa filosa.</title>
        <authorList>
            <person name="Glockner G."/>
            <person name="Hulsmann N."/>
            <person name="Schleicher M."/>
            <person name="Noegel A.A."/>
            <person name="Eichinger L."/>
            <person name="Gallinger C."/>
            <person name="Pawlowski J."/>
            <person name="Sierra R."/>
            <person name="Euteneuer U."/>
            <person name="Pillet L."/>
            <person name="Moustafa A."/>
            <person name="Platzer M."/>
            <person name="Groth M."/>
            <person name="Szafranski K."/>
            <person name="Schliwa M."/>
        </authorList>
    </citation>
    <scope>NUCLEOTIDE SEQUENCE [LARGE SCALE GENOMIC DNA]</scope>
</reference>
<evidence type="ECO:0000313" key="2">
    <source>
        <dbReference type="EMBL" id="ETN98865.1"/>
    </source>
</evidence>